<evidence type="ECO:0000313" key="2">
    <source>
        <dbReference type="Proteomes" id="UP000499080"/>
    </source>
</evidence>
<dbReference type="AlphaFoldDB" id="A0A4Y2P059"/>
<proteinExistence type="predicted"/>
<name>A0A4Y2P059_ARAVE</name>
<reference evidence="1 2" key="1">
    <citation type="journal article" date="2019" name="Sci. Rep.">
        <title>Orb-weaving spider Araneus ventricosus genome elucidates the spidroin gene catalogue.</title>
        <authorList>
            <person name="Kono N."/>
            <person name="Nakamura H."/>
            <person name="Ohtoshi R."/>
            <person name="Moran D.A.P."/>
            <person name="Shinohara A."/>
            <person name="Yoshida Y."/>
            <person name="Fujiwara M."/>
            <person name="Mori M."/>
            <person name="Tomita M."/>
            <person name="Arakawa K."/>
        </authorList>
    </citation>
    <scope>NUCLEOTIDE SEQUENCE [LARGE SCALE GENOMIC DNA]</scope>
</reference>
<organism evidence="1 2">
    <name type="scientific">Araneus ventricosus</name>
    <name type="common">Orbweaver spider</name>
    <name type="synonym">Epeira ventricosa</name>
    <dbReference type="NCBI Taxonomy" id="182803"/>
    <lineage>
        <taxon>Eukaryota</taxon>
        <taxon>Metazoa</taxon>
        <taxon>Ecdysozoa</taxon>
        <taxon>Arthropoda</taxon>
        <taxon>Chelicerata</taxon>
        <taxon>Arachnida</taxon>
        <taxon>Araneae</taxon>
        <taxon>Araneomorphae</taxon>
        <taxon>Entelegynae</taxon>
        <taxon>Araneoidea</taxon>
        <taxon>Araneidae</taxon>
        <taxon>Araneus</taxon>
    </lineage>
</organism>
<gene>
    <name evidence="1" type="ORF">AVEN_168711_1</name>
</gene>
<sequence length="104" mass="11792">MKSRGSSLTEAQELGQRLKKIGLKISASVRCYYFWNAKPCNPTVIESPCNRVRQLVTHRKSFRPPSNLSITVSTNLLPLDGCKRSHHINVYATKSRFRQSEGSQ</sequence>
<protein>
    <submittedName>
        <fullName evidence="1">Uncharacterized protein</fullName>
    </submittedName>
</protein>
<comment type="caution">
    <text evidence="1">The sequence shown here is derived from an EMBL/GenBank/DDBJ whole genome shotgun (WGS) entry which is preliminary data.</text>
</comment>
<dbReference type="EMBL" id="BGPR01010273">
    <property type="protein sequence ID" value="GBN45248.1"/>
    <property type="molecule type" value="Genomic_DNA"/>
</dbReference>
<evidence type="ECO:0000313" key="1">
    <source>
        <dbReference type="EMBL" id="GBN45248.1"/>
    </source>
</evidence>
<keyword evidence="2" id="KW-1185">Reference proteome</keyword>
<accession>A0A4Y2P059</accession>
<dbReference type="Proteomes" id="UP000499080">
    <property type="component" value="Unassembled WGS sequence"/>
</dbReference>